<keyword evidence="1" id="KW-0472">Membrane</keyword>
<dbReference type="InterPro" id="IPR009318">
    <property type="entry name" value="Gustatory_rcpt"/>
</dbReference>
<evidence type="ECO:0000256" key="1">
    <source>
        <dbReference type="SAM" id="Phobius"/>
    </source>
</evidence>
<dbReference type="Proteomes" id="UP000887013">
    <property type="component" value="Unassembled WGS sequence"/>
</dbReference>
<keyword evidence="3" id="KW-1185">Reference proteome</keyword>
<protein>
    <recommendedName>
        <fullName evidence="4">Gustatory receptor</fullName>
    </recommendedName>
</protein>
<proteinExistence type="predicted"/>
<reference evidence="2" key="1">
    <citation type="submission" date="2020-08" db="EMBL/GenBank/DDBJ databases">
        <title>Multicomponent nature underlies the extraordinary mechanical properties of spider dragline silk.</title>
        <authorList>
            <person name="Kono N."/>
            <person name="Nakamura H."/>
            <person name="Mori M."/>
            <person name="Yoshida Y."/>
            <person name="Ohtoshi R."/>
            <person name="Malay A.D."/>
            <person name="Moran D.A.P."/>
            <person name="Tomita M."/>
            <person name="Numata K."/>
            <person name="Arakawa K."/>
        </authorList>
    </citation>
    <scope>NUCLEOTIDE SEQUENCE</scope>
</reference>
<dbReference type="Pfam" id="PF06151">
    <property type="entry name" value="Trehalose_recp"/>
    <property type="match status" value="1"/>
</dbReference>
<dbReference type="AlphaFoldDB" id="A0A8X6TPK2"/>
<sequence>MLGQLLFYSRKRGALNFLSDTFFNSVSTLISLISMFWIPGEVPIEMEKFNQVVRKKYEFRASSGIVSENPSVERVLCEEKVFILSGYNFVYFTKQSVLTVLGTILTYGLLIMNLDVLSNQ</sequence>
<dbReference type="GO" id="GO:0016020">
    <property type="term" value="C:membrane"/>
    <property type="evidence" value="ECO:0007669"/>
    <property type="project" value="InterPro"/>
</dbReference>
<keyword evidence="1" id="KW-0812">Transmembrane</keyword>
<gene>
    <name evidence="2" type="primary">AVEN_3195_1</name>
    <name evidence="2" type="ORF">NPIL_668781</name>
</gene>
<feature type="transmembrane region" description="Helical" evidence="1">
    <location>
        <begin position="97"/>
        <end position="117"/>
    </location>
</feature>
<feature type="transmembrane region" description="Helical" evidence="1">
    <location>
        <begin position="21"/>
        <end position="38"/>
    </location>
</feature>
<keyword evidence="1" id="KW-1133">Transmembrane helix</keyword>
<accession>A0A8X6TPK2</accession>
<comment type="caution">
    <text evidence="2">The sequence shown here is derived from an EMBL/GenBank/DDBJ whole genome shotgun (WGS) entry which is preliminary data.</text>
</comment>
<evidence type="ECO:0000313" key="2">
    <source>
        <dbReference type="EMBL" id="GFT33475.1"/>
    </source>
</evidence>
<evidence type="ECO:0000313" key="3">
    <source>
        <dbReference type="Proteomes" id="UP000887013"/>
    </source>
</evidence>
<evidence type="ECO:0008006" key="4">
    <source>
        <dbReference type="Google" id="ProtNLM"/>
    </source>
</evidence>
<dbReference type="GO" id="GO:0008527">
    <property type="term" value="F:taste receptor activity"/>
    <property type="evidence" value="ECO:0007669"/>
    <property type="project" value="InterPro"/>
</dbReference>
<name>A0A8X6TPK2_NEPPI</name>
<organism evidence="2 3">
    <name type="scientific">Nephila pilipes</name>
    <name type="common">Giant wood spider</name>
    <name type="synonym">Nephila maculata</name>
    <dbReference type="NCBI Taxonomy" id="299642"/>
    <lineage>
        <taxon>Eukaryota</taxon>
        <taxon>Metazoa</taxon>
        <taxon>Ecdysozoa</taxon>
        <taxon>Arthropoda</taxon>
        <taxon>Chelicerata</taxon>
        <taxon>Arachnida</taxon>
        <taxon>Araneae</taxon>
        <taxon>Araneomorphae</taxon>
        <taxon>Entelegynae</taxon>
        <taxon>Araneoidea</taxon>
        <taxon>Nephilidae</taxon>
        <taxon>Nephila</taxon>
    </lineage>
</organism>
<dbReference type="OrthoDB" id="6415195at2759"/>
<dbReference type="EMBL" id="BMAW01013352">
    <property type="protein sequence ID" value="GFT33475.1"/>
    <property type="molecule type" value="Genomic_DNA"/>
</dbReference>